<feature type="domain" description="Proline dehydrogenase" evidence="6">
    <location>
        <begin position="125"/>
        <end position="451"/>
    </location>
</feature>
<keyword evidence="8" id="KW-1185">Reference proteome</keyword>
<comment type="cofactor">
    <cofactor evidence="5">
        <name>FAD</name>
        <dbReference type="ChEBI" id="CHEBI:57692"/>
    </cofactor>
</comment>
<comment type="caution">
    <text evidence="7">The sequence shown here is derived from an EMBL/GenBank/DDBJ whole genome shotgun (WGS) entry which is preliminary data.</text>
</comment>
<dbReference type="Pfam" id="PF01619">
    <property type="entry name" value="Pro_dh"/>
    <property type="match status" value="1"/>
</dbReference>
<proteinExistence type="inferred from homology"/>
<dbReference type="InterPro" id="IPR015659">
    <property type="entry name" value="Proline_oxidase"/>
</dbReference>
<reference evidence="7 8" key="1">
    <citation type="submission" date="2024-06" db="EMBL/GenBank/DDBJ databases">
        <title>Complete genome of Phlyctema vagabunda strain 19-DSS-EL-015.</title>
        <authorList>
            <person name="Fiorenzani C."/>
        </authorList>
    </citation>
    <scope>NUCLEOTIDE SEQUENCE [LARGE SCALE GENOMIC DNA]</scope>
    <source>
        <strain evidence="7 8">19-DSS-EL-015</strain>
    </source>
</reference>
<dbReference type="Proteomes" id="UP001629113">
    <property type="component" value="Unassembled WGS sequence"/>
</dbReference>
<keyword evidence="4 5" id="KW-0642">Proline metabolism</keyword>
<dbReference type="PANTHER" id="PTHR13914:SF34">
    <property type="entry name" value="PROLINE DEHYDROGENASE"/>
    <property type="match status" value="1"/>
</dbReference>
<dbReference type="PANTHER" id="PTHR13914">
    <property type="entry name" value="PROLINE OXIDASE"/>
    <property type="match status" value="1"/>
</dbReference>
<evidence type="ECO:0000256" key="1">
    <source>
        <dbReference type="ARBA" id="ARBA00005869"/>
    </source>
</evidence>
<keyword evidence="5" id="KW-0274">FAD</keyword>
<dbReference type="EC" id="1.5.5.2" evidence="2 5"/>
<comment type="similarity">
    <text evidence="1 5">Belongs to the proline oxidase family.</text>
</comment>
<dbReference type="SUPFAM" id="SSF51730">
    <property type="entry name" value="FAD-linked oxidoreductase"/>
    <property type="match status" value="1"/>
</dbReference>
<evidence type="ECO:0000256" key="2">
    <source>
        <dbReference type="ARBA" id="ARBA00012695"/>
    </source>
</evidence>
<organism evidence="7 8">
    <name type="scientific">Phlyctema vagabunda</name>
    <dbReference type="NCBI Taxonomy" id="108571"/>
    <lineage>
        <taxon>Eukaryota</taxon>
        <taxon>Fungi</taxon>
        <taxon>Dikarya</taxon>
        <taxon>Ascomycota</taxon>
        <taxon>Pezizomycotina</taxon>
        <taxon>Leotiomycetes</taxon>
        <taxon>Helotiales</taxon>
        <taxon>Dermateaceae</taxon>
        <taxon>Phlyctema</taxon>
    </lineage>
</organism>
<evidence type="ECO:0000256" key="3">
    <source>
        <dbReference type="ARBA" id="ARBA00023002"/>
    </source>
</evidence>
<dbReference type="EMBL" id="JBFCZG010000011">
    <property type="protein sequence ID" value="KAL3417229.1"/>
    <property type="molecule type" value="Genomic_DNA"/>
</dbReference>
<sequence length="472" mass="52689">MRASRPLAFLGKFDRVPRGIRSGFVDARGSAYSSAASALPVALQEIPEALPPLSIMPNSLLLRSYFVTSVLASPRILRICLPVMMRIANSQSRLLNPDRNPVLHFFVRKLMYEHFAAGENGSEVKKTITSMKQMGFRGVILGYAKEVSVTEDLALQMVSTTSEKSDPTDPIIQAYFQGTIKTLSLVGAGDFLAIKFSGGGPSVLEALAHNKPPPPDFLEGMHRVCEAAVKQNTRIWIDAEQQDIQGAIDAWSIDLMRNYNRDGKTVVYTTMQAYLKHTPDNILRHLKLAQAEDWALGIKLVRGAYIHTEERGLIHNTIDDTHKAYDTIVNNILTRSWPGVPSDKAYPRVQLFLASHNKDSINKAYATQTSLIQAGKPTVELEYGQLQGMADEVSCSLLQLCQTVQPAGSDVSKLSLAPKSFKCLAWGTTQELLQFLLRRLKENKDALSRTEHWVIGFRQEIWRRIKKFSYLS</sequence>
<gene>
    <name evidence="7" type="ORF">PVAG01_11229</name>
</gene>
<comment type="catalytic activity">
    <reaction evidence="5">
        <text>L-proline + a quinone = (S)-1-pyrroline-5-carboxylate + a quinol + H(+)</text>
        <dbReference type="Rhea" id="RHEA:23784"/>
        <dbReference type="ChEBI" id="CHEBI:15378"/>
        <dbReference type="ChEBI" id="CHEBI:17388"/>
        <dbReference type="ChEBI" id="CHEBI:24646"/>
        <dbReference type="ChEBI" id="CHEBI:60039"/>
        <dbReference type="ChEBI" id="CHEBI:132124"/>
        <dbReference type="EC" id="1.5.5.2"/>
    </reaction>
</comment>
<evidence type="ECO:0000259" key="6">
    <source>
        <dbReference type="Pfam" id="PF01619"/>
    </source>
</evidence>
<evidence type="ECO:0000256" key="4">
    <source>
        <dbReference type="ARBA" id="ARBA00023062"/>
    </source>
</evidence>
<keyword evidence="3 5" id="KW-0560">Oxidoreductase</keyword>
<name>A0ABR4P1Q9_9HELO</name>
<protein>
    <recommendedName>
        <fullName evidence="2 5">Proline dehydrogenase</fullName>
        <ecNumber evidence="2 5">1.5.5.2</ecNumber>
    </recommendedName>
</protein>
<dbReference type="InterPro" id="IPR002872">
    <property type="entry name" value="Proline_DH_dom"/>
</dbReference>
<evidence type="ECO:0000313" key="7">
    <source>
        <dbReference type="EMBL" id="KAL3417229.1"/>
    </source>
</evidence>
<keyword evidence="5" id="KW-0285">Flavoprotein</keyword>
<dbReference type="Gene3D" id="3.20.20.220">
    <property type="match status" value="1"/>
</dbReference>
<evidence type="ECO:0000313" key="8">
    <source>
        <dbReference type="Proteomes" id="UP001629113"/>
    </source>
</evidence>
<evidence type="ECO:0000256" key="5">
    <source>
        <dbReference type="RuleBase" id="RU364054"/>
    </source>
</evidence>
<accession>A0ABR4P1Q9</accession>
<dbReference type="InterPro" id="IPR029041">
    <property type="entry name" value="FAD-linked_oxidoreductase-like"/>
</dbReference>
<comment type="function">
    <text evidence="5">Converts proline to delta-1-pyrroline-5-carboxylate.</text>
</comment>